<evidence type="ECO:0000313" key="2">
    <source>
        <dbReference type="Proteomes" id="UP001259803"/>
    </source>
</evidence>
<dbReference type="InterPro" id="IPR039498">
    <property type="entry name" value="NTP_transf_5"/>
</dbReference>
<dbReference type="Proteomes" id="UP001259803">
    <property type="component" value="Unassembled WGS sequence"/>
</dbReference>
<proteinExistence type="predicted"/>
<dbReference type="RefSeq" id="WP_311341586.1">
    <property type="nucleotide sequence ID" value="NZ_JAVRHS010000015.1"/>
</dbReference>
<dbReference type="Pfam" id="PF14907">
    <property type="entry name" value="NTP_transf_5"/>
    <property type="match status" value="1"/>
</dbReference>
<name>A0ABU2ZLB0_9SPHN</name>
<evidence type="ECO:0000313" key="1">
    <source>
        <dbReference type="EMBL" id="MDT0577011.1"/>
    </source>
</evidence>
<comment type="caution">
    <text evidence="1">The sequence shown here is derived from an EMBL/GenBank/DDBJ whole genome shotgun (WGS) entry which is preliminary data.</text>
</comment>
<gene>
    <name evidence="1" type="ORF">RM533_12620</name>
</gene>
<dbReference type="EMBL" id="JAVRHS010000015">
    <property type="protein sequence ID" value="MDT0577011.1"/>
    <property type="molecule type" value="Genomic_DNA"/>
</dbReference>
<organism evidence="1 2">
    <name type="scientific">Croceicoccus esteveae</name>
    <dbReference type="NCBI Taxonomy" id="3075597"/>
    <lineage>
        <taxon>Bacteria</taxon>
        <taxon>Pseudomonadati</taxon>
        <taxon>Pseudomonadota</taxon>
        <taxon>Alphaproteobacteria</taxon>
        <taxon>Sphingomonadales</taxon>
        <taxon>Erythrobacteraceae</taxon>
        <taxon>Croceicoccus</taxon>
    </lineage>
</organism>
<protein>
    <submittedName>
        <fullName evidence="1">Nucleotidyltransferase family protein</fullName>
    </submittedName>
</protein>
<reference evidence="1 2" key="1">
    <citation type="submission" date="2023-09" db="EMBL/GenBank/DDBJ databases">
        <authorList>
            <person name="Rey-Velasco X."/>
        </authorList>
    </citation>
    <scope>NUCLEOTIDE SEQUENCE [LARGE SCALE GENOMIC DNA]</scope>
    <source>
        <strain evidence="1 2">F390</strain>
    </source>
</reference>
<keyword evidence="2" id="KW-1185">Reference proteome</keyword>
<sequence length="399" mass="43924">MVNRGGEDLSEIEVKKPADILRLVARATLADLCPDSDAALLAGADRRLTCGETDWHAVWDLALQCKISTLVQMGLDKMAVPVPEVLHDTMAKQRMGILRWNLSNLAHAFNASALVARAGIDVLVIKGVSRSHAVYGAYDMRIASDIDLLVPRLDYEAASEVLCQHGFRRGVSQSSRWWHHYLGESPFLPRTAGMTVDLHHRLQQPGGPPPRHLAEFFAHSTASNGAAGADRTAPDAKLPQLSPEYAFLVTLISFSKAVRAGEPWISHAHEIATVLLRMQLSARQHMLELARHQGLDRLLMDAVDHSQRLFAIDLGLGASNTMPDATHGEDALLLSATGISSAGEKPFRRTRLQWRWTHGDGLARSARFGQERARLASSDMRRAVEMRFPSLFLADQPAL</sequence>
<accession>A0ABU2ZLB0</accession>